<evidence type="ECO:0000313" key="2">
    <source>
        <dbReference type="EMBL" id="KKM89953.1"/>
    </source>
</evidence>
<dbReference type="EMBL" id="LAZR01006741">
    <property type="protein sequence ID" value="KKM89953.1"/>
    <property type="molecule type" value="Genomic_DNA"/>
</dbReference>
<comment type="caution">
    <text evidence="2">The sequence shown here is derived from an EMBL/GenBank/DDBJ whole genome shotgun (WGS) entry which is preliminary data.</text>
</comment>
<organism evidence="2">
    <name type="scientific">marine sediment metagenome</name>
    <dbReference type="NCBI Taxonomy" id="412755"/>
    <lineage>
        <taxon>unclassified sequences</taxon>
        <taxon>metagenomes</taxon>
        <taxon>ecological metagenomes</taxon>
    </lineage>
</organism>
<evidence type="ECO:0000256" key="1">
    <source>
        <dbReference type="SAM" id="MobiDB-lite"/>
    </source>
</evidence>
<proteinExistence type="predicted"/>
<accession>A0A0F9L918</accession>
<feature type="region of interest" description="Disordered" evidence="1">
    <location>
        <begin position="114"/>
        <end position="137"/>
    </location>
</feature>
<gene>
    <name evidence="2" type="ORF">LCGC14_1243520</name>
</gene>
<reference evidence="2" key="1">
    <citation type="journal article" date="2015" name="Nature">
        <title>Complex archaea that bridge the gap between prokaryotes and eukaryotes.</title>
        <authorList>
            <person name="Spang A."/>
            <person name="Saw J.H."/>
            <person name="Jorgensen S.L."/>
            <person name="Zaremba-Niedzwiedzka K."/>
            <person name="Martijn J."/>
            <person name="Lind A.E."/>
            <person name="van Eijk R."/>
            <person name="Schleper C."/>
            <person name="Guy L."/>
            <person name="Ettema T.J."/>
        </authorList>
    </citation>
    <scope>NUCLEOTIDE SEQUENCE</scope>
</reference>
<name>A0A0F9L918_9ZZZZ</name>
<sequence>MPVNPAVRSAITLTLEDPAFQFRFTYDQWEAGFIERWGVEILENGRLATIYIEDRRLDPSWMTFHEAARAFHVNIFRFKSGAQLVAFANDYEKVIPELIEPPLDESDWRRLEQQRDAYADREKPRVFDMEGNPLSGQ</sequence>
<protein>
    <submittedName>
        <fullName evidence="2">Uncharacterized protein</fullName>
    </submittedName>
</protein>
<dbReference type="AlphaFoldDB" id="A0A0F9L918"/>
<feature type="compositionally biased region" description="Basic and acidic residues" evidence="1">
    <location>
        <begin position="114"/>
        <end position="128"/>
    </location>
</feature>